<feature type="region of interest" description="Disordered" evidence="1">
    <location>
        <begin position="294"/>
        <end position="319"/>
    </location>
</feature>
<gene>
    <name evidence="2" type="ORF">ACFPM7_25835</name>
</gene>
<accession>A0ABW0EVQ5</accession>
<reference evidence="3" key="1">
    <citation type="journal article" date="2019" name="Int. J. Syst. Evol. Microbiol.">
        <title>The Global Catalogue of Microorganisms (GCM) 10K type strain sequencing project: providing services to taxonomists for standard genome sequencing and annotation.</title>
        <authorList>
            <consortium name="The Broad Institute Genomics Platform"/>
            <consortium name="The Broad Institute Genome Sequencing Center for Infectious Disease"/>
            <person name="Wu L."/>
            <person name="Ma J."/>
        </authorList>
    </citation>
    <scope>NUCLEOTIDE SEQUENCE [LARGE SCALE GENOMIC DNA]</scope>
    <source>
        <strain evidence="3">CCUG 59778</strain>
    </source>
</reference>
<dbReference type="RefSeq" id="WP_378250380.1">
    <property type="nucleotide sequence ID" value="NZ_JBHSKF010000017.1"/>
</dbReference>
<dbReference type="Proteomes" id="UP001596157">
    <property type="component" value="Unassembled WGS sequence"/>
</dbReference>
<comment type="caution">
    <text evidence="2">The sequence shown here is derived from an EMBL/GenBank/DDBJ whole genome shotgun (WGS) entry which is preliminary data.</text>
</comment>
<organism evidence="2 3">
    <name type="scientific">Actinokineospora guangxiensis</name>
    <dbReference type="NCBI Taxonomy" id="1490288"/>
    <lineage>
        <taxon>Bacteria</taxon>
        <taxon>Bacillati</taxon>
        <taxon>Actinomycetota</taxon>
        <taxon>Actinomycetes</taxon>
        <taxon>Pseudonocardiales</taxon>
        <taxon>Pseudonocardiaceae</taxon>
        <taxon>Actinokineospora</taxon>
    </lineage>
</organism>
<dbReference type="EMBL" id="JBHSKF010000017">
    <property type="protein sequence ID" value="MFC5290488.1"/>
    <property type="molecule type" value="Genomic_DNA"/>
</dbReference>
<evidence type="ECO:0000313" key="3">
    <source>
        <dbReference type="Proteomes" id="UP001596157"/>
    </source>
</evidence>
<keyword evidence="3" id="KW-1185">Reference proteome</keyword>
<name>A0ABW0EVQ5_9PSEU</name>
<sequence length="319" mass="34497">MTEVAWVTDSELGIAAHRLGEKIIEMYAKAEIGSVGGFGPNHDGTLIESVILDASDFTSLDPQKIIDESERMRSVVLALGGQGQAKADLDQAATILATRWSGEAAGRFHDQMKFIQYFLEDHARAAERPMVALGMALAVSVQARSNYLHLAEGTIVACDQEITAQVQRTAEADTKRTATLINSVLGLFSNQPGELVVNGIESVVSITAAEMEIDLKVSNAPEVVMAYTRGRDQLRADYDDALTQVTQWLDRESAGLSASEVTLFRPLPASYSPSSPDFRYEMFASGSRSVAEFGPVVERDGRDSGAPDPDSPVSRRLAE</sequence>
<protein>
    <submittedName>
        <fullName evidence="2">Uncharacterized protein</fullName>
    </submittedName>
</protein>
<evidence type="ECO:0000256" key="1">
    <source>
        <dbReference type="SAM" id="MobiDB-lite"/>
    </source>
</evidence>
<evidence type="ECO:0000313" key="2">
    <source>
        <dbReference type="EMBL" id="MFC5290488.1"/>
    </source>
</evidence>
<proteinExistence type="predicted"/>